<keyword evidence="2" id="KW-0489">Methyltransferase</keyword>
<evidence type="ECO:0000259" key="6">
    <source>
        <dbReference type="Pfam" id="PF05175"/>
    </source>
</evidence>
<dbReference type="NCBIfam" id="TIGR03534">
    <property type="entry name" value="RF_mod_PrmC"/>
    <property type="match status" value="1"/>
</dbReference>
<dbReference type="GO" id="GO:0032259">
    <property type="term" value="P:methylation"/>
    <property type="evidence" value="ECO:0007669"/>
    <property type="project" value="UniProtKB-KW"/>
</dbReference>
<dbReference type="Gene3D" id="3.40.50.150">
    <property type="entry name" value="Vaccinia Virus protein VP39"/>
    <property type="match status" value="1"/>
</dbReference>
<evidence type="ECO:0000256" key="4">
    <source>
        <dbReference type="ARBA" id="ARBA00022691"/>
    </source>
</evidence>
<dbReference type="EMBL" id="UINC01002104">
    <property type="protein sequence ID" value="SUZ92952.1"/>
    <property type="molecule type" value="Genomic_DNA"/>
</dbReference>
<name>A0A381RM82_9ZZZZ</name>
<dbReference type="GO" id="GO:0102559">
    <property type="term" value="F:peptide chain release factor N(5)-glutamine methyltransferase activity"/>
    <property type="evidence" value="ECO:0007669"/>
    <property type="project" value="UniProtKB-EC"/>
</dbReference>
<evidence type="ECO:0000256" key="3">
    <source>
        <dbReference type="ARBA" id="ARBA00022679"/>
    </source>
</evidence>
<keyword evidence="4" id="KW-0949">S-adenosyl-L-methionine</keyword>
<dbReference type="InterPro" id="IPR002052">
    <property type="entry name" value="DNA_methylase_N6_adenine_CS"/>
</dbReference>
<evidence type="ECO:0000259" key="7">
    <source>
        <dbReference type="Pfam" id="PF17827"/>
    </source>
</evidence>
<dbReference type="PANTHER" id="PTHR18895:SF74">
    <property type="entry name" value="MTRF1L RELEASE FACTOR GLUTAMINE METHYLTRANSFERASE"/>
    <property type="match status" value="1"/>
</dbReference>
<keyword evidence="3" id="KW-0808">Transferase</keyword>
<protein>
    <recommendedName>
        <fullName evidence="1">peptide chain release factor N(5)-glutamine methyltransferase</fullName>
        <ecNumber evidence="1">2.1.1.297</ecNumber>
    </recommendedName>
</protein>
<dbReference type="PROSITE" id="PS00092">
    <property type="entry name" value="N6_MTASE"/>
    <property type="match status" value="1"/>
</dbReference>
<organism evidence="8">
    <name type="scientific">marine metagenome</name>
    <dbReference type="NCBI Taxonomy" id="408172"/>
    <lineage>
        <taxon>unclassified sequences</taxon>
        <taxon>metagenomes</taxon>
        <taxon>ecological metagenomes</taxon>
    </lineage>
</organism>
<dbReference type="InterPro" id="IPR029063">
    <property type="entry name" value="SAM-dependent_MTases_sf"/>
</dbReference>
<dbReference type="GO" id="GO:0003676">
    <property type="term" value="F:nucleic acid binding"/>
    <property type="evidence" value="ECO:0007669"/>
    <property type="project" value="InterPro"/>
</dbReference>
<dbReference type="Pfam" id="PF17827">
    <property type="entry name" value="PrmC_N"/>
    <property type="match status" value="1"/>
</dbReference>
<gene>
    <name evidence="8" type="ORF">METZ01_LOCUS45806</name>
</gene>
<sequence length="287" mass="32105">MDTNINSFLNWSQDQLAQAGIFSPRLDSEIILGHTLKLSRIDLRIHSKRVLNESEKTLGEINIQRRRKREPVSKIVGHQEFWSLDFIVDGNVLTPRPETEILIETALNCLSPFASKILDLGTGSGIIAAVMAKEVPGCQFSALEIDPKTLSIAKENAARHGVADRIKFICADMRKEDWSGIYSMIVSNPPYIPSTDIHKLMPEVHNYEPIKALDGGLKGLDFYQDIIPMARDRLEDNGYLILEIGHSQASEVITILDNLSCYKNVEVIQDYSGYDRVIKAQKGSPNG</sequence>
<dbReference type="Gene3D" id="1.10.8.10">
    <property type="entry name" value="DNA helicase RuvA subunit, C-terminal domain"/>
    <property type="match status" value="1"/>
</dbReference>
<dbReference type="InterPro" id="IPR007848">
    <property type="entry name" value="Small_mtfrase_dom"/>
</dbReference>
<evidence type="ECO:0000256" key="1">
    <source>
        <dbReference type="ARBA" id="ARBA00012771"/>
    </source>
</evidence>
<dbReference type="InterPro" id="IPR019874">
    <property type="entry name" value="RF_methyltr_PrmC"/>
</dbReference>
<dbReference type="CDD" id="cd02440">
    <property type="entry name" value="AdoMet_MTases"/>
    <property type="match status" value="1"/>
</dbReference>
<dbReference type="Pfam" id="PF05175">
    <property type="entry name" value="MTS"/>
    <property type="match status" value="1"/>
</dbReference>
<reference evidence="8" key="1">
    <citation type="submission" date="2018-05" db="EMBL/GenBank/DDBJ databases">
        <authorList>
            <person name="Lanie J.A."/>
            <person name="Ng W.-L."/>
            <person name="Kazmierczak K.M."/>
            <person name="Andrzejewski T.M."/>
            <person name="Davidsen T.M."/>
            <person name="Wayne K.J."/>
            <person name="Tettelin H."/>
            <person name="Glass J.I."/>
            <person name="Rusch D."/>
            <person name="Podicherti R."/>
            <person name="Tsui H.-C.T."/>
            <person name="Winkler M.E."/>
        </authorList>
    </citation>
    <scope>NUCLEOTIDE SEQUENCE</scope>
</reference>
<comment type="catalytic activity">
    <reaction evidence="5">
        <text>L-glutaminyl-[peptide chain release factor] + S-adenosyl-L-methionine = N(5)-methyl-L-glutaminyl-[peptide chain release factor] + S-adenosyl-L-homocysteine + H(+)</text>
        <dbReference type="Rhea" id="RHEA:42896"/>
        <dbReference type="Rhea" id="RHEA-COMP:10271"/>
        <dbReference type="Rhea" id="RHEA-COMP:10272"/>
        <dbReference type="ChEBI" id="CHEBI:15378"/>
        <dbReference type="ChEBI" id="CHEBI:30011"/>
        <dbReference type="ChEBI" id="CHEBI:57856"/>
        <dbReference type="ChEBI" id="CHEBI:59789"/>
        <dbReference type="ChEBI" id="CHEBI:61891"/>
        <dbReference type="EC" id="2.1.1.297"/>
    </reaction>
</comment>
<dbReference type="SUPFAM" id="SSF53335">
    <property type="entry name" value="S-adenosyl-L-methionine-dependent methyltransferases"/>
    <property type="match status" value="1"/>
</dbReference>
<dbReference type="EC" id="2.1.1.297" evidence="1"/>
<dbReference type="NCBIfam" id="TIGR00536">
    <property type="entry name" value="hemK_fam"/>
    <property type="match status" value="1"/>
</dbReference>
<evidence type="ECO:0000256" key="5">
    <source>
        <dbReference type="ARBA" id="ARBA00048391"/>
    </source>
</evidence>
<accession>A0A381RM82</accession>
<proteinExistence type="inferred from homology"/>
<dbReference type="InterPro" id="IPR004556">
    <property type="entry name" value="HemK-like"/>
</dbReference>
<dbReference type="HAMAP" id="MF_02126">
    <property type="entry name" value="RF_methyltr_PrmC"/>
    <property type="match status" value="1"/>
</dbReference>
<dbReference type="AlphaFoldDB" id="A0A381RM82"/>
<dbReference type="InterPro" id="IPR040758">
    <property type="entry name" value="PrmC_N"/>
</dbReference>
<dbReference type="InterPro" id="IPR050320">
    <property type="entry name" value="N5-glutamine_MTase"/>
</dbReference>
<evidence type="ECO:0000313" key="8">
    <source>
        <dbReference type="EMBL" id="SUZ92952.1"/>
    </source>
</evidence>
<evidence type="ECO:0000256" key="2">
    <source>
        <dbReference type="ARBA" id="ARBA00022603"/>
    </source>
</evidence>
<feature type="domain" description="Methyltransferase small" evidence="6">
    <location>
        <begin position="108"/>
        <end position="192"/>
    </location>
</feature>
<dbReference type="PANTHER" id="PTHR18895">
    <property type="entry name" value="HEMK METHYLTRANSFERASE"/>
    <property type="match status" value="1"/>
</dbReference>
<feature type="domain" description="Release factor glutamine methyltransferase N-terminal" evidence="7">
    <location>
        <begin position="9"/>
        <end position="77"/>
    </location>
</feature>